<sequence>MSRLEKRNLRNGLLFCAPWIFGFLALQIYPIFYSFYLSTTDYSGFGKAVSIGMANFKELVSDPMVRQSAYNTLYYTAFAVPVGIVVAIGLALAMNQKVKEVSVYRAILYLPSILPAFALVYVWLLFTNPAYGLLSRIFLALHLPQIDWIGDRHFTKPSVVILAQYGAGNAALIFLASLRSIPRDLYESAEIDGAGVFRRFFTITIPMITPIILYNIIWGLSAGLQAFTQAYLMASGGYGLVGPSNSLMFYVVYIYKTAFQYSRMGYAAALALFLFLGSVLLAVGVFKWGRSWVHYESE</sequence>
<dbReference type="HOGENOM" id="CLU_016047_0_2_12"/>
<proteinExistence type="inferred from homology"/>
<feature type="domain" description="ABC transmembrane type-1" evidence="8">
    <location>
        <begin position="69"/>
        <end position="285"/>
    </location>
</feature>
<evidence type="ECO:0000313" key="9">
    <source>
        <dbReference type="EMBL" id="AEF80875.1"/>
    </source>
</evidence>
<evidence type="ECO:0000313" key="10">
    <source>
        <dbReference type="Proteomes" id="UP000009222"/>
    </source>
</evidence>
<dbReference type="eggNOG" id="COG1175">
    <property type="taxonomic scope" value="Bacteria"/>
</dbReference>
<keyword evidence="2 7" id="KW-0813">Transport</keyword>
<feature type="transmembrane region" description="Helical" evidence="7">
    <location>
        <begin position="73"/>
        <end position="94"/>
    </location>
</feature>
<feature type="transmembrane region" description="Helical" evidence="7">
    <location>
        <begin position="265"/>
        <end position="286"/>
    </location>
</feature>
<keyword evidence="10" id="KW-1185">Reference proteome</keyword>
<dbReference type="InterPro" id="IPR051393">
    <property type="entry name" value="ABC_transporter_permease"/>
</dbReference>
<keyword evidence="6 7" id="KW-0472">Membrane</keyword>
<evidence type="ECO:0000256" key="7">
    <source>
        <dbReference type="RuleBase" id="RU363032"/>
    </source>
</evidence>
<dbReference type="CDD" id="cd06261">
    <property type="entry name" value="TM_PBP2"/>
    <property type="match status" value="1"/>
</dbReference>
<dbReference type="KEGG" id="taz:TREAZ_2025"/>
<accession>F5YA36</accession>
<dbReference type="PANTHER" id="PTHR30193">
    <property type="entry name" value="ABC TRANSPORTER PERMEASE PROTEIN"/>
    <property type="match status" value="1"/>
</dbReference>
<feature type="transmembrane region" description="Helical" evidence="7">
    <location>
        <begin position="12"/>
        <end position="36"/>
    </location>
</feature>
<keyword evidence="3" id="KW-1003">Cell membrane</keyword>
<keyword evidence="5 7" id="KW-1133">Transmembrane helix</keyword>
<feature type="transmembrane region" description="Helical" evidence="7">
    <location>
        <begin position="230"/>
        <end position="253"/>
    </location>
</feature>
<dbReference type="RefSeq" id="WP_015710022.1">
    <property type="nucleotide sequence ID" value="NC_015577.1"/>
</dbReference>
<feature type="transmembrane region" description="Helical" evidence="7">
    <location>
        <begin position="159"/>
        <end position="178"/>
    </location>
</feature>
<dbReference type="GO" id="GO:0055085">
    <property type="term" value="P:transmembrane transport"/>
    <property type="evidence" value="ECO:0007669"/>
    <property type="project" value="InterPro"/>
</dbReference>
<evidence type="ECO:0000256" key="2">
    <source>
        <dbReference type="ARBA" id="ARBA00022448"/>
    </source>
</evidence>
<protein>
    <submittedName>
        <fullName evidence="9">Sugar ABC transporter permease</fullName>
    </submittedName>
</protein>
<keyword evidence="4 7" id="KW-0812">Transmembrane</keyword>
<dbReference type="Gene3D" id="1.10.3720.10">
    <property type="entry name" value="MetI-like"/>
    <property type="match status" value="1"/>
</dbReference>
<dbReference type="PROSITE" id="PS50928">
    <property type="entry name" value="ABC_TM1"/>
    <property type="match status" value="1"/>
</dbReference>
<dbReference type="InParanoid" id="F5YA36"/>
<dbReference type="PANTHER" id="PTHR30193:SF1">
    <property type="entry name" value="ABC TRANSPORTER PERMEASE PROTEIN YESP-RELATED"/>
    <property type="match status" value="1"/>
</dbReference>
<reference evidence="10" key="1">
    <citation type="submission" date="2009-12" db="EMBL/GenBank/DDBJ databases">
        <title>Complete sequence of Treponema azotonutricium strain ZAS-9.</title>
        <authorList>
            <person name="Tetu S.G."/>
            <person name="Matson E."/>
            <person name="Ren Q."/>
            <person name="Seshadri R."/>
            <person name="Elbourne L."/>
            <person name="Hassan K.A."/>
            <person name="Durkin A."/>
            <person name="Radune D."/>
            <person name="Mohamoud Y."/>
            <person name="Shay R."/>
            <person name="Jin S."/>
            <person name="Zhang X."/>
            <person name="Lucey K."/>
            <person name="Ballor N.R."/>
            <person name="Ottesen E."/>
            <person name="Rosenthal R."/>
            <person name="Allen A."/>
            <person name="Leadbetter J.R."/>
            <person name="Paulsen I.T."/>
        </authorList>
    </citation>
    <scope>NUCLEOTIDE SEQUENCE [LARGE SCALE GENOMIC DNA]</scope>
    <source>
        <strain evidence="10">ATCC BAA-888 / DSM 13862 / ZAS-9</strain>
    </source>
</reference>
<dbReference type="AlphaFoldDB" id="F5YA36"/>
<evidence type="ECO:0000256" key="6">
    <source>
        <dbReference type="ARBA" id="ARBA00023136"/>
    </source>
</evidence>
<dbReference type="GO" id="GO:0005886">
    <property type="term" value="C:plasma membrane"/>
    <property type="evidence" value="ECO:0007669"/>
    <property type="project" value="UniProtKB-SubCell"/>
</dbReference>
<dbReference type="OrthoDB" id="368874at2"/>
<dbReference type="STRING" id="545695.TREAZ_2025"/>
<evidence type="ECO:0000256" key="5">
    <source>
        <dbReference type="ARBA" id="ARBA00022989"/>
    </source>
</evidence>
<dbReference type="SUPFAM" id="SSF161098">
    <property type="entry name" value="MetI-like"/>
    <property type="match status" value="1"/>
</dbReference>
<comment type="subcellular location">
    <subcellularLocation>
        <location evidence="1 7">Cell membrane</location>
        <topology evidence="1 7">Multi-pass membrane protein</topology>
    </subcellularLocation>
</comment>
<dbReference type="Proteomes" id="UP000009222">
    <property type="component" value="Chromosome"/>
</dbReference>
<reference evidence="9 10" key="2">
    <citation type="journal article" date="2011" name="ISME J.">
        <title>RNA-seq reveals cooperative metabolic interactions between two termite-gut spirochete species in co-culture.</title>
        <authorList>
            <person name="Rosenthal A.Z."/>
            <person name="Matson E.G."/>
            <person name="Eldar A."/>
            <person name="Leadbetter J.R."/>
        </authorList>
    </citation>
    <scope>NUCLEOTIDE SEQUENCE [LARGE SCALE GENOMIC DNA]</scope>
    <source>
        <strain evidence="10">ATCC BAA-888 / DSM 13862 / ZAS-9</strain>
    </source>
</reference>
<gene>
    <name evidence="9" type="ordered locus">TREAZ_2025</name>
</gene>
<evidence type="ECO:0000256" key="3">
    <source>
        <dbReference type="ARBA" id="ARBA00022475"/>
    </source>
</evidence>
<evidence type="ECO:0000256" key="1">
    <source>
        <dbReference type="ARBA" id="ARBA00004651"/>
    </source>
</evidence>
<evidence type="ECO:0000256" key="4">
    <source>
        <dbReference type="ARBA" id="ARBA00022692"/>
    </source>
</evidence>
<name>F5YA36_LEAAZ</name>
<dbReference type="EMBL" id="CP001841">
    <property type="protein sequence ID" value="AEF80875.1"/>
    <property type="molecule type" value="Genomic_DNA"/>
</dbReference>
<dbReference type="InterPro" id="IPR035906">
    <property type="entry name" value="MetI-like_sf"/>
</dbReference>
<organism evidence="9 10">
    <name type="scientific">Leadbettera azotonutricia (strain ATCC BAA-888 / DSM 13862 / ZAS-9)</name>
    <name type="common">Treponema azotonutricium</name>
    <dbReference type="NCBI Taxonomy" id="545695"/>
    <lineage>
        <taxon>Bacteria</taxon>
        <taxon>Pseudomonadati</taxon>
        <taxon>Spirochaetota</taxon>
        <taxon>Spirochaetia</taxon>
        <taxon>Spirochaetales</taxon>
        <taxon>Breznakiellaceae</taxon>
        <taxon>Leadbettera</taxon>
    </lineage>
</organism>
<feature type="transmembrane region" description="Helical" evidence="7">
    <location>
        <begin position="199"/>
        <end position="218"/>
    </location>
</feature>
<comment type="similarity">
    <text evidence="7">Belongs to the binding-protein-dependent transport system permease family.</text>
</comment>
<evidence type="ECO:0000259" key="8">
    <source>
        <dbReference type="PROSITE" id="PS50928"/>
    </source>
</evidence>
<dbReference type="Pfam" id="PF00528">
    <property type="entry name" value="BPD_transp_1"/>
    <property type="match status" value="1"/>
</dbReference>
<dbReference type="InterPro" id="IPR000515">
    <property type="entry name" value="MetI-like"/>
</dbReference>
<feature type="transmembrane region" description="Helical" evidence="7">
    <location>
        <begin position="106"/>
        <end position="126"/>
    </location>
</feature>